<name>A0ABW4Z7K3_9BACT</name>
<comment type="caution">
    <text evidence="9">The sequence shown here is derived from an EMBL/GenBank/DDBJ whole genome shotgun (WGS) entry which is preliminary data.</text>
</comment>
<evidence type="ECO:0000256" key="1">
    <source>
        <dbReference type="ARBA" id="ARBA00001231"/>
    </source>
</evidence>
<accession>A0ABW4Z7K3</accession>
<keyword evidence="10" id="KW-1185">Reference proteome</keyword>
<dbReference type="InterPro" id="IPR015882">
    <property type="entry name" value="HEX_bac_N"/>
</dbReference>
<feature type="domain" description="Glycoside hydrolase family 20 catalytic" evidence="7">
    <location>
        <begin position="147"/>
        <end position="466"/>
    </location>
</feature>
<dbReference type="CDD" id="cd06563">
    <property type="entry name" value="GH20_chitobiase-like"/>
    <property type="match status" value="1"/>
</dbReference>
<feature type="domain" description="Beta-hexosaminidase bacterial type N-terminal" evidence="8">
    <location>
        <begin position="18"/>
        <end position="144"/>
    </location>
</feature>
<feature type="compositionally biased region" description="Polar residues" evidence="6">
    <location>
        <begin position="630"/>
        <end position="641"/>
    </location>
</feature>
<dbReference type="SUPFAM" id="SSF55545">
    <property type="entry name" value="beta-N-acetylhexosaminidase-like domain"/>
    <property type="match status" value="1"/>
</dbReference>
<dbReference type="EC" id="3.2.1.52" evidence="3"/>
<evidence type="ECO:0000259" key="7">
    <source>
        <dbReference type="Pfam" id="PF00728"/>
    </source>
</evidence>
<feature type="region of interest" description="Disordered" evidence="6">
    <location>
        <begin position="619"/>
        <end position="641"/>
    </location>
</feature>
<dbReference type="InterPro" id="IPR017853">
    <property type="entry name" value="GH"/>
</dbReference>
<keyword evidence="4" id="KW-0378">Hydrolase</keyword>
<dbReference type="Gene3D" id="3.20.20.80">
    <property type="entry name" value="Glycosidases"/>
    <property type="match status" value="1"/>
</dbReference>
<evidence type="ECO:0000313" key="10">
    <source>
        <dbReference type="Proteomes" id="UP001597389"/>
    </source>
</evidence>
<dbReference type="PRINTS" id="PR00738">
    <property type="entry name" value="GLHYDRLASE20"/>
</dbReference>
<dbReference type="RefSeq" id="WP_377177293.1">
    <property type="nucleotide sequence ID" value="NZ_JBHUJB010000009.1"/>
</dbReference>
<dbReference type="InterPro" id="IPR015883">
    <property type="entry name" value="Glyco_hydro_20_cat"/>
</dbReference>
<comment type="similarity">
    <text evidence="2">Belongs to the glycosyl hydrolase 20 family.</text>
</comment>
<dbReference type="Pfam" id="PF00728">
    <property type="entry name" value="Glyco_hydro_20"/>
    <property type="match status" value="1"/>
</dbReference>
<organism evidence="9 10">
    <name type="scientific">Rubritalea tangerina</name>
    <dbReference type="NCBI Taxonomy" id="430798"/>
    <lineage>
        <taxon>Bacteria</taxon>
        <taxon>Pseudomonadati</taxon>
        <taxon>Verrucomicrobiota</taxon>
        <taxon>Verrucomicrobiia</taxon>
        <taxon>Verrucomicrobiales</taxon>
        <taxon>Rubritaleaceae</taxon>
        <taxon>Rubritalea</taxon>
    </lineage>
</organism>
<dbReference type="Pfam" id="PF02838">
    <property type="entry name" value="Glyco_hydro_20b"/>
    <property type="match status" value="1"/>
</dbReference>
<comment type="catalytic activity">
    <reaction evidence="1">
        <text>Hydrolysis of terminal non-reducing N-acetyl-D-hexosamine residues in N-acetyl-beta-D-hexosaminides.</text>
        <dbReference type="EC" id="3.2.1.52"/>
    </reaction>
</comment>
<protein>
    <recommendedName>
        <fullName evidence="3">beta-N-acetylhexosaminidase</fullName>
        <ecNumber evidence="3">3.2.1.52</ecNumber>
    </recommendedName>
</protein>
<keyword evidence="5" id="KW-0326">Glycosidase</keyword>
<dbReference type="PANTHER" id="PTHR22600:SF57">
    <property type="entry name" value="BETA-N-ACETYLHEXOSAMINIDASE"/>
    <property type="match status" value="1"/>
</dbReference>
<reference evidence="10" key="1">
    <citation type="journal article" date="2019" name="Int. J. Syst. Evol. Microbiol.">
        <title>The Global Catalogue of Microorganisms (GCM) 10K type strain sequencing project: providing services to taxonomists for standard genome sequencing and annotation.</title>
        <authorList>
            <consortium name="The Broad Institute Genomics Platform"/>
            <consortium name="The Broad Institute Genome Sequencing Center for Infectious Disease"/>
            <person name="Wu L."/>
            <person name="Ma J."/>
        </authorList>
    </citation>
    <scope>NUCLEOTIDE SEQUENCE [LARGE SCALE GENOMIC DNA]</scope>
    <source>
        <strain evidence="10">CCUG 57942</strain>
    </source>
</reference>
<evidence type="ECO:0000256" key="3">
    <source>
        <dbReference type="ARBA" id="ARBA00012663"/>
    </source>
</evidence>
<dbReference type="Gene3D" id="3.30.379.10">
    <property type="entry name" value="Chitobiase/beta-hexosaminidase domain 2-like"/>
    <property type="match status" value="1"/>
</dbReference>
<gene>
    <name evidence="9" type="ORF">ACFSW8_01725</name>
</gene>
<sequence>MAATVALCTDFIALAKSPALIPQAAVMEAKQGAFSVSEALSFGAVGGCDDEVAFFASEMRKVTGWKVPVGKNGQVVFEKVSGSGEGYQLEINSAGVTIQAASSAGLFYGFQTLRQLSPVEVFAKRQQASLVNGWELPGLKIQDQPRFEWRGVLVDVSRHFQPKEEMLKLLDSMAMVKLNVLHWHLTDDQGWRPEIKAYPKLTSQNKGKYYSQEDLREIVAYAQERGITIVPEIDVPGHSGAVARAYPELCVAKKDGKGRHNVYDVSNPEVYTFLDNVFGELSAIFPGSYIHLGADEVGKGAWRHDAGCQAFMKKNGIKDLHGLQAHFVGRVSALIRKYGKKPIAWDEALEGGADKGLAIMSWRGVQPGMEAAKHGHKVVLCPVSALYYDRANSRSASHPNGYSANTVTLSQSYYFEPHIPGLSDEAKACIMGAQGCVWGEKIRGGDHLQRQVMLRGAALSEALWSPRASLDWNDFLGRLEVHRGRLSASEVPYWWEEETTAQQVGSWSQLKAEREAVILPLDGKIKRAGLHEFLFHRTQGEGSFHIFKAEMLEDGKVVAEDAHVYTATVEPRRPNQYYLLHLEEFKPGASYALRYTIEPVKGGSSGVVMHLPALEADRYAKDRSPGAGKSNISGQKQPDEL</sequence>
<evidence type="ECO:0000259" key="8">
    <source>
        <dbReference type="Pfam" id="PF02838"/>
    </source>
</evidence>
<evidence type="ECO:0000313" key="9">
    <source>
        <dbReference type="EMBL" id="MFD2157612.1"/>
    </source>
</evidence>
<evidence type="ECO:0000256" key="2">
    <source>
        <dbReference type="ARBA" id="ARBA00006285"/>
    </source>
</evidence>
<dbReference type="Proteomes" id="UP001597389">
    <property type="component" value="Unassembled WGS sequence"/>
</dbReference>
<evidence type="ECO:0000256" key="4">
    <source>
        <dbReference type="ARBA" id="ARBA00022801"/>
    </source>
</evidence>
<dbReference type="SUPFAM" id="SSF51445">
    <property type="entry name" value="(Trans)glycosidases"/>
    <property type="match status" value="1"/>
</dbReference>
<evidence type="ECO:0000256" key="6">
    <source>
        <dbReference type="SAM" id="MobiDB-lite"/>
    </source>
</evidence>
<dbReference type="EMBL" id="JBHUJB010000009">
    <property type="protein sequence ID" value="MFD2157612.1"/>
    <property type="molecule type" value="Genomic_DNA"/>
</dbReference>
<dbReference type="InterPro" id="IPR025705">
    <property type="entry name" value="Beta_hexosaminidase_sua/sub"/>
</dbReference>
<dbReference type="PANTHER" id="PTHR22600">
    <property type="entry name" value="BETA-HEXOSAMINIDASE"/>
    <property type="match status" value="1"/>
</dbReference>
<proteinExistence type="inferred from homology"/>
<dbReference type="InterPro" id="IPR029018">
    <property type="entry name" value="Hex-like_dom2"/>
</dbReference>
<evidence type="ECO:0000256" key="5">
    <source>
        <dbReference type="ARBA" id="ARBA00023295"/>
    </source>
</evidence>